<dbReference type="SUPFAM" id="SSF52833">
    <property type="entry name" value="Thioredoxin-like"/>
    <property type="match status" value="1"/>
</dbReference>
<dbReference type="CDD" id="cd02947">
    <property type="entry name" value="TRX_family"/>
    <property type="match status" value="1"/>
</dbReference>
<dbReference type="Gene3D" id="3.40.30.10">
    <property type="entry name" value="Glutaredoxin"/>
    <property type="match status" value="1"/>
</dbReference>
<dbReference type="OrthoDB" id="32134at2"/>
<dbReference type="Pfam" id="PF00085">
    <property type="entry name" value="Thioredoxin"/>
    <property type="match status" value="1"/>
</dbReference>
<protein>
    <submittedName>
        <fullName evidence="5">Thioredoxin family protein</fullName>
    </submittedName>
</protein>
<comment type="similarity">
    <text evidence="1">Belongs to the thioredoxin family.</text>
</comment>
<evidence type="ECO:0000313" key="6">
    <source>
        <dbReference type="Proteomes" id="UP000441354"/>
    </source>
</evidence>
<dbReference type="PANTHER" id="PTHR45663:SF11">
    <property type="entry name" value="GEO12009P1"/>
    <property type="match status" value="1"/>
</dbReference>
<dbReference type="AlphaFoldDB" id="A0A7V7RJN7"/>
<keyword evidence="3" id="KW-0676">Redox-active center</keyword>
<evidence type="ECO:0000259" key="4">
    <source>
        <dbReference type="Pfam" id="PF00085"/>
    </source>
</evidence>
<keyword evidence="6" id="KW-1185">Reference proteome</keyword>
<sequence length="154" mass="17591">MKKIIIFLAIMLVLFGGVGVLTYMQNKAPEDNVYQKDTLEPETLAQLDDPNYQNIILPEALGDKLENGEDTTVYFYSPTCQYCQQTTPIVAPLTEDMGIDLVQYNLLEFEQGWDDFNISETPTIIQFKDGEEAARITGLREEAVFEDWFNENSM</sequence>
<dbReference type="Proteomes" id="UP000441354">
    <property type="component" value="Unassembled WGS sequence"/>
</dbReference>
<dbReference type="GO" id="GO:0015035">
    <property type="term" value="F:protein-disulfide reductase activity"/>
    <property type="evidence" value="ECO:0007669"/>
    <property type="project" value="TreeGrafter"/>
</dbReference>
<keyword evidence="2" id="KW-1015">Disulfide bond</keyword>
<proteinExistence type="inferred from homology"/>
<dbReference type="InterPro" id="IPR036249">
    <property type="entry name" value="Thioredoxin-like_sf"/>
</dbReference>
<dbReference type="InterPro" id="IPR013766">
    <property type="entry name" value="Thioredoxin_domain"/>
</dbReference>
<gene>
    <name evidence="5" type="ORF">F7732_17675</name>
</gene>
<dbReference type="PANTHER" id="PTHR45663">
    <property type="entry name" value="GEO12009P1"/>
    <property type="match status" value="1"/>
</dbReference>
<comment type="caution">
    <text evidence="5">The sequence shown here is derived from an EMBL/GenBank/DDBJ whole genome shotgun (WGS) entry which is preliminary data.</text>
</comment>
<evidence type="ECO:0000256" key="1">
    <source>
        <dbReference type="ARBA" id="ARBA00008987"/>
    </source>
</evidence>
<feature type="domain" description="Thioredoxin" evidence="4">
    <location>
        <begin position="65"/>
        <end position="149"/>
    </location>
</feature>
<evidence type="ECO:0000313" key="5">
    <source>
        <dbReference type="EMBL" id="KAB2331040.1"/>
    </source>
</evidence>
<organism evidence="5 6">
    <name type="scientific">Bacillus mesophilum</name>
    <dbReference type="NCBI Taxonomy" id="1071718"/>
    <lineage>
        <taxon>Bacteria</taxon>
        <taxon>Bacillati</taxon>
        <taxon>Bacillota</taxon>
        <taxon>Bacilli</taxon>
        <taxon>Bacillales</taxon>
        <taxon>Bacillaceae</taxon>
        <taxon>Bacillus</taxon>
    </lineage>
</organism>
<name>A0A7V7RJN7_9BACI</name>
<dbReference type="EMBL" id="WBOT01000006">
    <property type="protein sequence ID" value="KAB2331040.1"/>
    <property type="molecule type" value="Genomic_DNA"/>
</dbReference>
<dbReference type="RefSeq" id="WP_151575423.1">
    <property type="nucleotide sequence ID" value="NZ_WBOT01000006.1"/>
</dbReference>
<accession>A0A7V7RJN7</accession>
<reference evidence="5 6" key="1">
    <citation type="journal article" date="2014" name="Arch. Microbiol.">
        <title>Bacillus mesophilum sp. nov., strain IITR-54T, a novel 4-chlorobiphenyl dechlorinating bacterium.</title>
        <authorList>
            <person name="Manickam N."/>
            <person name="Singh N.K."/>
            <person name="Bajaj A."/>
            <person name="Kumar R.M."/>
            <person name="Kaur G."/>
            <person name="Kaur N."/>
            <person name="Bala M."/>
            <person name="Kumar A."/>
            <person name="Mayilraj S."/>
        </authorList>
    </citation>
    <scope>NUCLEOTIDE SEQUENCE [LARGE SCALE GENOMIC DNA]</scope>
    <source>
        <strain evidence="5 6">IITR-54</strain>
    </source>
</reference>
<evidence type="ECO:0000256" key="3">
    <source>
        <dbReference type="ARBA" id="ARBA00023284"/>
    </source>
</evidence>
<evidence type="ECO:0000256" key="2">
    <source>
        <dbReference type="ARBA" id="ARBA00023157"/>
    </source>
</evidence>
<dbReference type="GO" id="GO:0005737">
    <property type="term" value="C:cytoplasm"/>
    <property type="evidence" value="ECO:0007669"/>
    <property type="project" value="TreeGrafter"/>
</dbReference>